<sequence length="107" mass="12054">MEKALGKKKPLAKEWILFFIWKKGGWKGSISELSRALGYSSDSYTNTKVSELVREGCLRVEEGKVYKVTAKGLWRIRAFTAALYGPLVLALFALIPKVGLLSYCYFV</sequence>
<name>A0A2R6ABS5_9ARCH</name>
<keyword evidence="1" id="KW-0472">Membrane</keyword>
<dbReference type="EMBL" id="NEXD01000094">
    <property type="protein sequence ID" value="PSN83787.1"/>
    <property type="molecule type" value="Genomic_DNA"/>
</dbReference>
<dbReference type="Proteomes" id="UP000240569">
    <property type="component" value="Unassembled WGS sequence"/>
</dbReference>
<gene>
    <name evidence="2" type="ORF">B9Q02_10160</name>
</gene>
<evidence type="ECO:0000313" key="3">
    <source>
        <dbReference type="Proteomes" id="UP000240569"/>
    </source>
</evidence>
<keyword evidence="1" id="KW-0812">Transmembrane</keyword>
<evidence type="ECO:0000256" key="1">
    <source>
        <dbReference type="SAM" id="Phobius"/>
    </source>
</evidence>
<comment type="caution">
    <text evidence="2">The sequence shown here is derived from an EMBL/GenBank/DDBJ whole genome shotgun (WGS) entry which is preliminary data.</text>
</comment>
<evidence type="ECO:0008006" key="4">
    <source>
        <dbReference type="Google" id="ProtNLM"/>
    </source>
</evidence>
<proteinExistence type="predicted"/>
<evidence type="ECO:0000313" key="2">
    <source>
        <dbReference type="EMBL" id="PSN83787.1"/>
    </source>
</evidence>
<protein>
    <recommendedName>
        <fullName evidence="4">ArnR1-like winged helix-turn-helix domain-containing protein</fullName>
    </recommendedName>
</protein>
<feature type="transmembrane region" description="Helical" evidence="1">
    <location>
        <begin position="76"/>
        <end position="95"/>
    </location>
</feature>
<organism evidence="2 3">
    <name type="scientific">Candidatus Marsarchaeota G1 archaeon BE_D</name>
    <dbReference type="NCBI Taxonomy" id="1978156"/>
    <lineage>
        <taxon>Archaea</taxon>
        <taxon>Candidatus Marsarchaeota</taxon>
        <taxon>Candidatus Marsarchaeota group 1</taxon>
    </lineage>
</organism>
<accession>A0A2R6ABS5</accession>
<reference evidence="2 3" key="1">
    <citation type="submission" date="2017-04" db="EMBL/GenBank/DDBJ databases">
        <title>Novel microbial lineages endemic to geothermal iron-oxide mats fill important gaps in the evolutionary history of Archaea.</title>
        <authorList>
            <person name="Jay Z.J."/>
            <person name="Beam J.P."/>
            <person name="Dlakic M."/>
            <person name="Rusch D.B."/>
            <person name="Kozubal M.A."/>
            <person name="Inskeep W.P."/>
        </authorList>
    </citation>
    <scope>NUCLEOTIDE SEQUENCE [LARGE SCALE GENOMIC DNA]</scope>
    <source>
        <strain evidence="2">BE_D</strain>
    </source>
</reference>
<dbReference type="AlphaFoldDB" id="A0A2R6ABS5"/>
<keyword evidence="1" id="KW-1133">Transmembrane helix</keyword>